<protein>
    <submittedName>
        <fullName evidence="6">PAP-specific phosphatase HAL2-like</fullName>
    </submittedName>
</protein>
<proteinExistence type="inferred from homology"/>
<keyword evidence="7" id="KW-1185">Reference proteome</keyword>
<reference evidence="6 7" key="1">
    <citation type="submission" date="2019-12" db="EMBL/GenBank/DDBJ databases">
        <authorList>
            <person name="Alioto T."/>
            <person name="Alioto T."/>
            <person name="Gomez Garrido J."/>
        </authorList>
    </citation>
    <scope>NUCLEOTIDE SEQUENCE [LARGE SCALE GENOMIC DNA]</scope>
</reference>
<evidence type="ECO:0000256" key="5">
    <source>
        <dbReference type="ARBA" id="ARBA00022842"/>
    </source>
</evidence>
<evidence type="ECO:0000256" key="2">
    <source>
        <dbReference type="ARBA" id="ARBA00009759"/>
    </source>
</evidence>
<sequence>MEDHNNSAVESFVSDKYFKELEVAVKAVQMACLLCQRIQQTLLSKANDHVQSKDDNSPVTIADWSVQGIVSWVLSEALGRDNISIVAEEDVQVLSKIGAFGLLEAIVKTVNDCLAEAPR</sequence>
<comment type="caution">
    <text evidence="6">The sequence shown here is derived from an EMBL/GenBank/DDBJ whole genome shotgun (WGS) entry which is preliminary data.</text>
</comment>
<dbReference type="EMBL" id="CACTIH010009552">
    <property type="protein sequence ID" value="CAA3032285.1"/>
    <property type="molecule type" value="Genomic_DNA"/>
</dbReference>
<feature type="non-terminal residue" evidence="6">
    <location>
        <position position="1"/>
    </location>
</feature>
<dbReference type="SUPFAM" id="SSF56655">
    <property type="entry name" value="Carbohydrate phosphatase"/>
    <property type="match status" value="1"/>
</dbReference>
<keyword evidence="3" id="KW-0479">Metal-binding</keyword>
<dbReference type="Gene3D" id="3.30.540.10">
    <property type="entry name" value="Fructose-1,6-Bisphosphatase, subunit A, domain 1"/>
    <property type="match status" value="1"/>
</dbReference>
<dbReference type="OrthoDB" id="1730361at2759"/>
<dbReference type="GO" id="GO:0000103">
    <property type="term" value="P:sulfate assimilation"/>
    <property type="evidence" value="ECO:0007669"/>
    <property type="project" value="TreeGrafter"/>
</dbReference>
<evidence type="ECO:0000313" key="7">
    <source>
        <dbReference type="Proteomes" id="UP000594638"/>
    </source>
</evidence>
<dbReference type="PANTHER" id="PTHR43200:SF17">
    <property type="entry name" value="3'(2'),5'-BISPHOSPHATE NUCLEOTIDASE"/>
    <property type="match status" value="1"/>
</dbReference>
<evidence type="ECO:0000256" key="4">
    <source>
        <dbReference type="ARBA" id="ARBA00022801"/>
    </source>
</evidence>
<comment type="cofactor">
    <cofactor evidence="1">
        <name>Mg(2+)</name>
        <dbReference type="ChEBI" id="CHEBI:18420"/>
    </cofactor>
</comment>
<evidence type="ECO:0000256" key="1">
    <source>
        <dbReference type="ARBA" id="ARBA00001946"/>
    </source>
</evidence>
<dbReference type="Proteomes" id="UP000594638">
    <property type="component" value="Unassembled WGS sequence"/>
</dbReference>
<dbReference type="AlphaFoldDB" id="A0A8S0VMH1"/>
<name>A0A8S0VMH1_OLEEU</name>
<dbReference type="GO" id="GO:0008441">
    <property type="term" value="F:3'(2'),5'-bisphosphate nucleotidase activity"/>
    <property type="evidence" value="ECO:0007669"/>
    <property type="project" value="TreeGrafter"/>
</dbReference>
<evidence type="ECO:0000256" key="3">
    <source>
        <dbReference type="ARBA" id="ARBA00022723"/>
    </source>
</evidence>
<organism evidence="6 7">
    <name type="scientific">Olea europaea subsp. europaea</name>
    <dbReference type="NCBI Taxonomy" id="158383"/>
    <lineage>
        <taxon>Eukaryota</taxon>
        <taxon>Viridiplantae</taxon>
        <taxon>Streptophyta</taxon>
        <taxon>Embryophyta</taxon>
        <taxon>Tracheophyta</taxon>
        <taxon>Spermatophyta</taxon>
        <taxon>Magnoliopsida</taxon>
        <taxon>eudicotyledons</taxon>
        <taxon>Gunneridae</taxon>
        <taxon>Pentapetalae</taxon>
        <taxon>asterids</taxon>
        <taxon>lamiids</taxon>
        <taxon>Lamiales</taxon>
        <taxon>Oleaceae</taxon>
        <taxon>Oleeae</taxon>
        <taxon>Olea</taxon>
    </lineage>
</organism>
<accession>A0A8S0VMH1</accession>
<dbReference type="PANTHER" id="PTHR43200">
    <property type="entry name" value="PHOSPHATASE"/>
    <property type="match status" value="1"/>
</dbReference>
<keyword evidence="5" id="KW-0460">Magnesium</keyword>
<dbReference type="GO" id="GO:0046872">
    <property type="term" value="F:metal ion binding"/>
    <property type="evidence" value="ECO:0007669"/>
    <property type="project" value="UniProtKB-KW"/>
</dbReference>
<evidence type="ECO:0000313" key="6">
    <source>
        <dbReference type="EMBL" id="CAA3032285.1"/>
    </source>
</evidence>
<keyword evidence="4" id="KW-0378">Hydrolase</keyword>
<gene>
    <name evidence="6" type="ORF">OLEA9_A047402</name>
</gene>
<dbReference type="InterPro" id="IPR051090">
    <property type="entry name" value="Inositol_monoP_superfamily"/>
</dbReference>
<comment type="similarity">
    <text evidence="2">Belongs to the inositol monophosphatase superfamily.</text>
</comment>